<dbReference type="Proteomes" id="UP000663866">
    <property type="component" value="Unassembled WGS sequence"/>
</dbReference>
<feature type="compositionally biased region" description="Polar residues" evidence="1">
    <location>
        <begin position="31"/>
        <end position="45"/>
    </location>
</feature>
<dbReference type="AlphaFoldDB" id="A0A821MHP5"/>
<proteinExistence type="predicted"/>
<dbReference type="EMBL" id="CAJOBG010118718">
    <property type="protein sequence ID" value="CAF4769686.1"/>
    <property type="molecule type" value="Genomic_DNA"/>
</dbReference>
<protein>
    <submittedName>
        <fullName evidence="2">Uncharacterized protein</fullName>
    </submittedName>
</protein>
<keyword evidence="3" id="KW-1185">Reference proteome</keyword>
<evidence type="ECO:0000313" key="3">
    <source>
        <dbReference type="Proteomes" id="UP000663866"/>
    </source>
</evidence>
<gene>
    <name evidence="2" type="ORF">OVN521_LOCUS50785</name>
</gene>
<evidence type="ECO:0000256" key="1">
    <source>
        <dbReference type="SAM" id="MobiDB-lite"/>
    </source>
</evidence>
<comment type="caution">
    <text evidence="2">The sequence shown here is derived from an EMBL/GenBank/DDBJ whole genome shotgun (WGS) entry which is preliminary data.</text>
</comment>
<organism evidence="2 3">
    <name type="scientific">Rotaria magnacalcarata</name>
    <dbReference type="NCBI Taxonomy" id="392030"/>
    <lineage>
        <taxon>Eukaryota</taxon>
        <taxon>Metazoa</taxon>
        <taxon>Spiralia</taxon>
        <taxon>Gnathifera</taxon>
        <taxon>Rotifera</taxon>
        <taxon>Eurotatoria</taxon>
        <taxon>Bdelloidea</taxon>
        <taxon>Philodinida</taxon>
        <taxon>Philodinidae</taxon>
        <taxon>Rotaria</taxon>
    </lineage>
</organism>
<feature type="non-terminal residue" evidence="2">
    <location>
        <position position="45"/>
    </location>
</feature>
<name>A0A821MHP5_9BILA</name>
<evidence type="ECO:0000313" key="2">
    <source>
        <dbReference type="EMBL" id="CAF4769686.1"/>
    </source>
</evidence>
<accession>A0A821MHP5</accession>
<sequence length="45" mass="4919">MSLLLFRISVAEAMLKSAPPTPSTKRGRPSLDSTLNENNQTTTSR</sequence>
<reference evidence="2" key="1">
    <citation type="submission" date="2021-02" db="EMBL/GenBank/DDBJ databases">
        <authorList>
            <person name="Nowell W R."/>
        </authorList>
    </citation>
    <scope>NUCLEOTIDE SEQUENCE</scope>
</reference>
<feature type="region of interest" description="Disordered" evidence="1">
    <location>
        <begin position="17"/>
        <end position="45"/>
    </location>
</feature>